<keyword evidence="3 4" id="KW-0539">Nucleus</keyword>
<protein>
    <recommendedName>
        <fullName evidence="4">Ninja-family protein</fullName>
    </recommendedName>
    <alternativeName>
        <fullName evidence="4">ABI-binding protein</fullName>
    </alternativeName>
</protein>
<sequence>MGENSKKLDFVFKKLSGQKDPTGSDPEDDDELELNLGLSLGGRFGVDKNKGLVRSSSIAAILPAVTSEKSGSGHGFGSGYGVGSGLARTASLPVETEEEWRKRKELQSLRRLAAKRRRSEKQKSLSKVEREEYVAAMGRVGSSVGPGFGSGNWDFGGGGEKSDNGSVPGSVESQASTVSEFESRGVRGLVNTIVLRFRSDDLVIHWSKRHPD</sequence>
<feature type="region of interest" description="Disordered" evidence="5">
    <location>
        <begin position="1"/>
        <end position="31"/>
    </location>
</feature>
<proteinExistence type="inferred from homology"/>
<dbReference type="InterPro" id="IPR012463">
    <property type="entry name" value="Ninja_motif"/>
</dbReference>
<dbReference type="Pfam" id="PF16136">
    <property type="entry name" value="NLS_NINJA_AFP"/>
    <property type="match status" value="1"/>
</dbReference>
<name>A0A699L4R8_TANCI</name>
<comment type="function">
    <text evidence="4">Acts as a negative regulator of abscisic acid (ABA) response.</text>
</comment>
<comment type="similarity">
    <text evidence="2 4">Belongs to the Ninja family.</text>
</comment>
<dbReference type="EMBL" id="BKCJ010572611">
    <property type="protein sequence ID" value="GFB19450.1"/>
    <property type="molecule type" value="Genomic_DNA"/>
</dbReference>
<evidence type="ECO:0000259" key="6">
    <source>
        <dbReference type="Pfam" id="PF07897"/>
    </source>
</evidence>
<evidence type="ECO:0000256" key="5">
    <source>
        <dbReference type="SAM" id="MobiDB-lite"/>
    </source>
</evidence>
<organism evidence="7">
    <name type="scientific">Tanacetum cinerariifolium</name>
    <name type="common">Dalmatian daisy</name>
    <name type="synonym">Chrysanthemum cinerariifolium</name>
    <dbReference type="NCBI Taxonomy" id="118510"/>
    <lineage>
        <taxon>Eukaryota</taxon>
        <taxon>Viridiplantae</taxon>
        <taxon>Streptophyta</taxon>
        <taxon>Embryophyta</taxon>
        <taxon>Tracheophyta</taxon>
        <taxon>Spermatophyta</taxon>
        <taxon>Magnoliopsida</taxon>
        <taxon>eudicotyledons</taxon>
        <taxon>Gunneridae</taxon>
        <taxon>Pentapetalae</taxon>
        <taxon>asterids</taxon>
        <taxon>campanulids</taxon>
        <taxon>Asterales</taxon>
        <taxon>Asteraceae</taxon>
        <taxon>Asteroideae</taxon>
        <taxon>Anthemideae</taxon>
        <taxon>Anthemidinae</taxon>
        <taxon>Tanacetum</taxon>
    </lineage>
</organism>
<dbReference type="GO" id="GO:0009737">
    <property type="term" value="P:response to abscisic acid"/>
    <property type="evidence" value="ECO:0007669"/>
    <property type="project" value="TreeGrafter"/>
</dbReference>
<evidence type="ECO:0000256" key="3">
    <source>
        <dbReference type="ARBA" id="ARBA00023242"/>
    </source>
</evidence>
<dbReference type="GO" id="GO:0045892">
    <property type="term" value="P:negative regulation of DNA-templated transcription"/>
    <property type="evidence" value="ECO:0007669"/>
    <property type="project" value="TreeGrafter"/>
</dbReference>
<evidence type="ECO:0000256" key="2">
    <source>
        <dbReference type="ARBA" id="ARBA00006081"/>
    </source>
</evidence>
<evidence type="ECO:0000256" key="1">
    <source>
        <dbReference type="ARBA" id="ARBA00004123"/>
    </source>
</evidence>
<dbReference type="InterPro" id="IPR031307">
    <property type="entry name" value="Ninja_fam"/>
</dbReference>
<dbReference type="InterPro" id="IPR032310">
    <property type="entry name" value="NLS_NINJA_AFP-like"/>
</dbReference>
<evidence type="ECO:0000313" key="7">
    <source>
        <dbReference type="EMBL" id="GFB19450.1"/>
    </source>
</evidence>
<accession>A0A699L4R8</accession>
<dbReference type="GO" id="GO:0007165">
    <property type="term" value="P:signal transduction"/>
    <property type="evidence" value="ECO:0007669"/>
    <property type="project" value="InterPro"/>
</dbReference>
<comment type="subcellular location">
    <subcellularLocation>
        <location evidence="1 4">Nucleus</location>
    </subcellularLocation>
</comment>
<feature type="compositionally biased region" description="Polar residues" evidence="5">
    <location>
        <begin position="164"/>
        <end position="180"/>
    </location>
</feature>
<evidence type="ECO:0000256" key="4">
    <source>
        <dbReference type="RuleBase" id="RU369029"/>
    </source>
</evidence>
<dbReference type="PANTHER" id="PTHR31413">
    <property type="entry name" value="AFP HOMOLOG 2"/>
    <property type="match status" value="1"/>
</dbReference>
<dbReference type="AlphaFoldDB" id="A0A699L4R8"/>
<gene>
    <name evidence="7" type="ORF">Tci_691421</name>
</gene>
<reference evidence="7" key="1">
    <citation type="journal article" date="2019" name="Sci. Rep.">
        <title>Draft genome of Tanacetum cinerariifolium, the natural source of mosquito coil.</title>
        <authorList>
            <person name="Yamashiro T."/>
            <person name="Shiraishi A."/>
            <person name="Satake H."/>
            <person name="Nakayama K."/>
        </authorList>
    </citation>
    <scope>NUCLEOTIDE SEQUENCE</scope>
</reference>
<dbReference type="GO" id="GO:0005634">
    <property type="term" value="C:nucleus"/>
    <property type="evidence" value="ECO:0007669"/>
    <property type="project" value="UniProtKB-SubCell"/>
</dbReference>
<feature type="compositionally biased region" description="Gly residues" evidence="5">
    <location>
        <begin position="148"/>
        <end position="159"/>
    </location>
</feature>
<feature type="region of interest" description="Disordered" evidence="5">
    <location>
        <begin position="148"/>
        <end position="181"/>
    </location>
</feature>
<feature type="compositionally biased region" description="Basic and acidic residues" evidence="5">
    <location>
        <begin position="1"/>
        <end position="12"/>
    </location>
</feature>
<comment type="caution">
    <text evidence="7">The sequence shown here is derived from an EMBL/GenBank/DDBJ whole genome shotgun (WGS) entry which is preliminary data.</text>
</comment>
<feature type="domain" description="Ethylene-responsive binding factor-associated repression" evidence="6">
    <location>
        <begin position="27"/>
        <end position="60"/>
    </location>
</feature>
<dbReference type="Pfam" id="PF07897">
    <property type="entry name" value="EAR"/>
    <property type="match status" value="1"/>
</dbReference>
<dbReference type="PANTHER" id="PTHR31413:SF46">
    <property type="entry name" value="NINJA-FAMILY PROTEIN AFP1"/>
    <property type="match status" value="1"/>
</dbReference>